<accession>A0A9P9JJZ2</accession>
<dbReference type="Proteomes" id="UP000738349">
    <property type="component" value="Unassembled WGS sequence"/>
</dbReference>
<reference evidence="2" key="1">
    <citation type="journal article" date="2021" name="Nat. Commun.">
        <title>Genetic determinants of endophytism in the Arabidopsis root mycobiome.</title>
        <authorList>
            <person name="Mesny F."/>
            <person name="Miyauchi S."/>
            <person name="Thiergart T."/>
            <person name="Pickel B."/>
            <person name="Atanasova L."/>
            <person name="Karlsson M."/>
            <person name="Huettel B."/>
            <person name="Barry K.W."/>
            <person name="Haridas S."/>
            <person name="Chen C."/>
            <person name="Bauer D."/>
            <person name="Andreopoulos W."/>
            <person name="Pangilinan J."/>
            <person name="LaButti K."/>
            <person name="Riley R."/>
            <person name="Lipzen A."/>
            <person name="Clum A."/>
            <person name="Drula E."/>
            <person name="Henrissat B."/>
            <person name="Kohler A."/>
            <person name="Grigoriev I.V."/>
            <person name="Martin F.M."/>
            <person name="Hacquard S."/>
        </authorList>
    </citation>
    <scope>NUCLEOTIDE SEQUENCE</scope>
    <source>
        <strain evidence="2">MPI-CAGE-AT-0147</strain>
    </source>
</reference>
<protein>
    <submittedName>
        <fullName evidence="2">Uncharacterized protein</fullName>
    </submittedName>
</protein>
<keyword evidence="1" id="KW-0732">Signal</keyword>
<feature type="signal peptide" evidence="1">
    <location>
        <begin position="1"/>
        <end position="19"/>
    </location>
</feature>
<dbReference type="EMBL" id="JAGMUV010000004">
    <property type="protein sequence ID" value="KAH7161620.1"/>
    <property type="molecule type" value="Genomic_DNA"/>
</dbReference>
<sequence>MITHSSIFIFGLLATATWATPTPVSESISASRTSDLTSIASESAGCGAAGSCIGPGGGALCHDRVGYTSFTLSVPFRANSVPWRCSVSIVPDLRGCILEDRAVAGDGRRVAATILRTAVDL</sequence>
<keyword evidence="3" id="KW-1185">Reference proteome</keyword>
<proteinExistence type="predicted"/>
<gene>
    <name evidence="2" type="ORF">EDB81DRAFT_756136</name>
</gene>
<dbReference type="AlphaFoldDB" id="A0A9P9JJZ2"/>
<feature type="chain" id="PRO_5040150645" evidence="1">
    <location>
        <begin position="20"/>
        <end position="121"/>
    </location>
</feature>
<evidence type="ECO:0000313" key="2">
    <source>
        <dbReference type="EMBL" id="KAH7161620.1"/>
    </source>
</evidence>
<organism evidence="2 3">
    <name type="scientific">Dactylonectria macrodidyma</name>
    <dbReference type="NCBI Taxonomy" id="307937"/>
    <lineage>
        <taxon>Eukaryota</taxon>
        <taxon>Fungi</taxon>
        <taxon>Dikarya</taxon>
        <taxon>Ascomycota</taxon>
        <taxon>Pezizomycotina</taxon>
        <taxon>Sordariomycetes</taxon>
        <taxon>Hypocreomycetidae</taxon>
        <taxon>Hypocreales</taxon>
        <taxon>Nectriaceae</taxon>
        <taxon>Dactylonectria</taxon>
    </lineage>
</organism>
<comment type="caution">
    <text evidence="2">The sequence shown here is derived from an EMBL/GenBank/DDBJ whole genome shotgun (WGS) entry which is preliminary data.</text>
</comment>
<name>A0A9P9JJZ2_9HYPO</name>
<evidence type="ECO:0000313" key="3">
    <source>
        <dbReference type="Proteomes" id="UP000738349"/>
    </source>
</evidence>
<evidence type="ECO:0000256" key="1">
    <source>
        <dbReference type="SAM" id="SignalP"/>
    </source>
</evidence>